<accession>A0AAP0L4E8</accession>
<evidence type="ECO:0000259" key="1">
    <source>
        <dbReference type="Pfam" id="PF00326"/>
    </source>
</evidence>
<dbReference type="Proteomes" id="UP001420932">
    <property type="component" value="Unassembled WGS sequence"/>
</dbReference>
<dbReference type="EMBL" id="JBBNAF010000002">
    <property type="protein sequence ID" value="KAK9162874.1"/>
    <property type="molecule type" value="Genomic_DNA"/>
</dbReference>
<dbReference type="Pfam" id="PF00326">
    <property type="entry name" value="Peptidase_S9"/>
    <property type="match status" value="1"/>
</dbReference>
<evidence type="ECO:0000313" key="3">
    <source>
        <dbReference type="Proteomes" id="UP001420932"/>
    </source>
</evidence>
<comment type="caution">
    <text evidence="2">The sequence shown here is derived from an EMBL/GenBank/DDBJ whole genome shotgun (WGS) entry which is preliminary data.</text>
</comment>
<dbReference type="AlphaFoldDB" id="A0AAP0L4E8"/>
<protein>
    <recommendedName>
        <fullName evidence="1">Peptidase S9 prolyl oligopeptidase catalytic domain-containing protein</fullName>
    </recommendedName>
</protein>
<dbReference type="InterPro" id="IPR050585">
    <property type="entry name" value="Xaa-Pro_dipeptidyl-ppase/CocE"/>
</dbReference>
<reference evidence="2 3" key="1">
    <citation type="submission" date="2024-01" db="EMBL/GenBank/DDBJ databases">
        <title>Genome assemblies of Stephania.</title>
        <authorList>
            <person name="Yang L."/>
        </authorList>
    </citation>
    <scope>NUCLEOTIDE SEQUENCE [LARGE SCALE GENOMIC DNA]</scope>
    <source>
        <strain evidence="2">YNDBR</strain>
        <tissue evidence="2">Leaf</tissue>
    </source>
</reference>
<dbReference type="GO" id="GO:0006508">
    <property type="term" value="P:proteolysis"/>
    <property type="evidence" value="ECO:0007669"/>
    <property type="project" value="InterPro"/>
</dbReference>
<proteinExistence type="predicted"/>
<dbReference type="PANTHER" id="PTHR43056">
    <property type="entry name" value="PEPTIDASE S9 PROLYL OLIGOPEPTIDASE"/>
    <property type="match status" value="1"/>
</dbReference>
<dbReference type="PANTHER" id="PTHR43056:SF5">
    <property type="entry name" value="PEPTIDASE S9 PROLYL OLIGOPEPTIDASE CATALYTIC DOMAIN-CONTAINING PROTEIN"/>
    <property type="match status" value="1"/>
</dbReference>
<dbReference type="GO" id="GO:0008236">
    <property type="term" value="F:serine-type peptidase activity"/>
    <property type="evidence" value="ECO:0007669"/>
    <property type="project" value="InterPro"/>
</dbReference>
<keyword evidence="3" id="KW-1185">Reference proteome</keyword>
<name>A0AAP0L4E8_9MAGN</name>
<dbReference type="InterPro" id="IPR001375">
    <property type="entry name" value="Peptidase_S9_cat"/>
</dbReference>
<sequence length="558" mass="61898">MSTATSIAWRTSKQAAASSSSSLSAIFAFRSNLNKLPFSSKFPHHLLCTSTRTMASTTKINTIKDQKITAPYGSWSSPITADAVSGAEKRLGGLAVDGSGRLLWVESRPKEAGRTVLVREGEKIGDEPIDVTPPDFAVRTTAQEYGGQAFSVSGDIVVFSNYKDQRLYKQLIGDSFPGPLTPDYGGPVVCFADGVFVSRFNSYISVMEGKFIANQFDDYHRESTLNPIATIVFVKLNNKNIQDPKILVSGSDFYAFPRMDPKGERLAWVEWSHPNMHWDKAEIWVGYVSEDGWVENRNEVVPVYSLLAEFSKPCGFLVLHPMILFKVTRRIILLLAAIGRQDGRSYLGIINDAQKSLSMLDVPFTDISTIVHLDDNNSIAVRFSIIWPSSAESTEYKSYFSVPEWIKFPSEFPGQYSYAYFYPPFNPIYEASPQEKPPLVLKTHGGPTSESRGTLNLNIQYWTSRGWAFVDVNYGGSTGYGREYRERLLGQWGVVDVNDCCNCANFLVENRKVDGKRLCITGGSAGGYTTLASLAFRQTFKAGASLYGVSVNLLCFAI</sequence>
<evidence type="ECO:0000313" key="2">
    <source>
        <dbReference type="EMBL" id="KAK9162874.1"/>
    </source>
</evidence>
<dbReference type="InterPro" id="IPR029058">
    <property type="entry name" value="AB_hydrolase_fold"/>
</dbReference>
<feature type="domain" description="Peptidase S9 prolyl oligopeptidase catalytic" evidence="1">
    <location>
        <begin position="456"/>
        <end position="552"/>
    </location>
</feature>
<dbReference type="Gene3D" id="3.40.50.1820">
    <property type="entry name" value="alpha/beta hydrolase"/>
    <property type="match status" value="1"/>
</dbReference>
<dbReference type="SUPFAM" id="SSF53474">
    <property type="entry name" value="alpha/beta-Hydrolases"/>
    <property type="match status" value="1"/>
</dbReference>
<organism evidence="2 3">
    <name type="scientific">Stephania yunnanensis</name>
    <dbReference type="NCBI Taxonomy" id="152371"/>
    <lineage>
        <taxon>Eukaryota</taxon>
        <taxon>Viridiplantae</taxon>
        <taxon>Streptophyta</taxon>
        <taxon>Embryophyta</taxon>
        <taxon>Tracheophyta</taxon>
        <taxon>Spermatophyta</taxon>
        <taxon>Magnoliopsida</taxon>
        <taxon>Ranunculales</taxon>
        <taxon>Menispermaceae</taxon>
        <taxon>Menispermoideae</taxon>
        <taxon>Cissampelideae</taxon>
        <taxon>Stephania</taxon>
    </lineage>
</organism>
<gene>
    <name evidence="2" type="ORF">Syun_003776</name>
</gene>